<dbReference type="HOGENOM" id="CLU_1175284_0_0_1"/>
<accession>A0A0D2D2C3</accession>
<keyword evidence="2" id="KW-0472">Membrane</keyword>
<feature type="transmembrane region" description="Helical" evidence="2">
    <location>
        <begin position="18"/>
        <end position="37"/>
    </location>
</feature>
<dbReference type="AlphaFoldDB" id="A0A0D2D2C3"/>
<reference evidence="3 4" key="1">
    <citation type="submission" date="2015-01" db="EMBL/GenBank/DDBJ databases">
        <title>The Genome Sequence of Cladophialophora immunda CBS83496.</title>
        <authorList>
            <consortium name="The Broad Institute Genomics Platform"/>
            <person name="Cuomo C."/>
            <person name="de Hoog S."/>
            <person name="Gorbushina A."/>
            <person name="Stielow B."/>
            <person name="Teixiera M."/>
            <person name="Abouelleil A."/>
            <person name="Chapman S.B."/>
            <person name="Priest M."/>
            <person name="Young S.K."/>
            <person name="Wortman J."/>
            <person name="Nusbaum C."/>
            <person name="Birren B."/>
        </authorList>
    </citation>
    <scope>NUCLEOTIDE SEQUENCE [LARGE SCALE GENOMIC DNA]</scope>
    <source>
        <strain evidence="3 4">CBS 83496</strain>
    </source>
</reference>
<keyword evidence="2" id="KW-0812">Transmembrane</keyword>
<dbReference type="VEuPathDB" id="FungiDB:PV07_05689"/>
<name>A0A0D2D2C3_9EURO</name>
<keyword evidence="2" id="KW-1133">Transmembrane helix</keyword>
<evidence type="ECO:0000256" key="1">
    <source>
        <dbReference type="SAM" id="MobiDB-lite"/>
    </source>
</evidence>
<evidence type="ECO:0000256" key="2">
    <source>
        <dbReference type="SAM" id="Phobius"/>
    </source>
</evidence>
<feature type="transmembrane region" description="Helical" evidence="2">
    <location>
        <begin position="169"/>
        <end position="187"/>
    </location>
</feature>
<dbReference type="EMBL" id="KN847042">
    <property type="protein sequence ID" value="KIW29904.1"/>
    <property type="molecule type" value="Genomic_DNA"/>
</dbReference>
<organism evidence="3 4">
    <name type="scientific">Cladophialophora immunda</name>
    <dbReference type="NCBI Taxonomy" id="569365"/>
    <lineage>
        <taxon>Eukaryota</taxon>
        <taxon>Fungi</taxon>
        <taxon>Dikarya</taxon>
        <taxon>Ascomycota</taxon>
        <taxon>Pezizomycotina</taxon>
        <taxon>Eurotiomycetes</taxon>
        <taxon>Chaetothyriomycetidae</taxon>
        <taxon>Chaetothyriales</taxon>
        <taxon>Herpotrichiellaceae</taxon>
        <taxon>Cladophialophora</taxon>
    </lineage>
</organism>
<feature type="compositionally biased region" description="Polar residues" evidence="1">
    <location>
        <begin position="95"/>
        <end position="113"/>
    </location>
</feature>
<dbReference type="Proteomes" id="UP000054466">
    <property type="component" value="Unassembled WGS sequence"/>
</dbReference>
<proteinExistence type="predicted"/>
<feature type="region of interest" description="Disordered" evidence="1">
    <location>
        <begin position="85"/>
        <end position="117"/>
    </location>
</feature>
<evidence type="ECO:0000313" key="3">
    <source>
        <dbReference type="EMBL" id="KIW29904.1"/>
    </source>
</evidence>
<dbReference type="GeneID" id="27344883"/>
<keyword evidence="4" id="KW-1185">Reference proteome</keyword>
<dbReference type="RefSeq" id="XP_016250120.1">
    <property type="nucleotide sequence ID" value="XM_016392601.1"/>
</dbReference>
<gene>
    <name evidence="3" type="ORF">PV07_05689</name>
</gene>
<sequence>MTCSTVDGAMSTRSDNDGYWVVIYYPLLIVLFGVLCLSQMESLIETLPPVPASAAASSRSKSSKAWKLPAPVPSKGSPVYTADTMERADEEPDLRSTTTENNTAKNEGSSPTTAAPDLHQTALVDTPSIAALDRQITIATVWQLLQIYLMQRMGLVAARFIRETGALKVFAVLMLGFCTYLVILSLARLEQAWNAAYAFRTVEREDPSLERKSYWFKLMGNVAFVLLADTLVQRDSCLERGLLRGRHQVSDGFIFLQEH</sequence>
<evidence type="ECO:0000313" key="4">
    <source>
        <dbReference type="Proteomes" id="UP000054466"/>
    </source>
</evidence>
<dbReference type="OrthoDB" id="10267031at2759"/>
<protein>
    <submittedName>
        <fullName evidence="3">Uncharacterized protein</fullName>
    </submittedName>
</protein>